<gene>
    <name evidence="3" type="ORF">SAMN04487948_14015</name>
</gene>
<dbReference type="Pfam" id="PF23933">
    <property type="entry name" value="DUF7269"/>
    <property type="match status" value="1"/>
</dbReference>
<proteinExistence type="predicted"/>
<feature type="transmembrane region" description="Helical" evidence="2">
    <location>
        <begin position="43"/>
        <end position="63"/>
    </location>
</feature>
<keyword evidence="2" id="KW-0812">Transmembrane</keyword>
<sequence length="221" mass="23700">MQRRTLTRITVGTIGLLALGVALTSTVPTGALDGVVAAAGNDYLVVAGVAAVGLVAAFGRFYAGRASNIEQATMPDPERPVTVRPLGDEFDETLSNPRLHVPLVGRTVRRQLHTDLRDVAVRTLCRVGHCSRAEALAHLERGDWTTDDDAAAFLREDDPPTPSLTTELASLLRGDPWFRQQACCTAEALLTFAETSADENGRRSEHAELTERVSAPSGGDR</sequence>
<evidence type="ECO:0000256" key="2">
    <source>
        <dbReference type="SAM" id="Phobius"/>
    </source>
</evidence>
<protein>
    <submittedName>
        <fullName evidence="3">Uncharacterized protein</fullName>
    </submittedName>
</protein>
<evidence type="ECO:0000313" key="4">
    <source>
        <dbReference type="Proteomes" id="UP000199126"/>
    </source>
</evidence>
<organism evidence="3 4">
    <name type="scientific">Halogranum amylolyticum</name>
    <dbReference type="NCBI Taxonomy" id="660520"/>
    <lineage>
        <taxon>Archaea</taxon>
        <taxon>Methanobacteriati</taxon>
        <taxon>Methanobacteriota</taxon>
        <taxon>Stenosarchaea group</taxon>
        <taxon>Halobacteria</taxon>
        <taxon>Halobacteriales</taxon>
        <taxon>Haloferacaceae</taxon>
    </lineage>
</organism>
<evidence type="ECO:0000313" key="3">
    <source>
        <dbReference type="EMBL" id="SEP30629.1"/>
    </source>
</evidence>
<dbReference type="RefSeq" id="WP_089828075.1">
    <property type="nucleotide sequence ID" value="NZ_FODV01000040.1"/>
</dbReference>
<dbReference type="OrthoDB" id="307812at2157"/>
<reference evidence="4" key="1">
    <citation type="submission" date="2016-10" db="EMBL/GenBank/DDBJ databases">
        <authorList>
            <person name="Varghese N."/>
            <person name="Submissions S."/>
        </authorList>
    </citation>
    <scope>NUCLEOTIDE SEQUENCE [LARGE SCALE GENOMIC DNA]</scope>
    <source>
        <strain evidence="4">CGMCC 1.10121</strain>
    </source>
</reference>
<keyword evidence="2" id="KW-1133">Transmembrane helix</keyword>
<keyword evidence="2" id="KW-0472">Membrane</keyword>
<dbReference type="InterPro" id="IPR055693">
    <property type="entry name" value="DUF7269"/>
</dbReference>
<accession>A0A1H8WSN9</accession>
<evidence type="ECO:0000256" key="1">
    <source>
        <dbReference type="SAM" id="MobiDB-lite"/>
    </source>
</evidence>
<dbReference type="EMBL" id="FODV01000040">
    <property type="protein sequence ID" value="SEP30629.1"/>
    <property type="molecule type" value="Genomic_DNA"/>
</dbReference>
<dbReference type="Proteomes" id="UP000199126">
    <property type="component" value="Unassembled WGS sequence"/>
</dbReference>
<feature type="compositionally biased region" description="Basic and acidic residues" evidence="1">
    <location>
        <begin position="199"/>
        <end position="211"/>
    </location>
</feature>
<dbReference type="AlphaFoldDB" id="A0A1H8WSN9"/>
<keyword evidence="4" id="KW-1185">Reference proteome</keyword>
<name>A0A1H8WSN9_9EURY</name>
<feature type="region of interest" description="Disordered" evidence="1">
    <location>
        <begin position="196"/>
        <end position="221"/>
    </location>
</feature>